<keyword evidence="1" id="KW-0378">Hydrolase</keyword>
<dbReference type="GO" id="GO:0016829">
    <property type="term" value="F:lyase activity"/>
    <property type="evidence" value="ECO:0007669"/>
    <property type="project" value="UniProtKB-KW"/>
</dbReference>
<dbReference type="OrthoDB" id="5794853at2"/>
<dbReference type="Pfam" id="PF00857">
    <property type="entry name" value="Isochorismatase"/>
    <property type="match status" value="1"/>
</dbReference>
<dbReference type="PANTHER" id="PTHR43540:SF3">
    <property type="entry name" value="ENTEROBACTIN SYNTHASE COMPONENT B"/>
    <property type="match status" value="1"/>
</dbReference>
<keyword evidence="3" id="KW-0456">Lyase</keyword>
<dbReference type="SUPFAM" id="SSF52499">
    <property type="entry name" value="Isochorismatase-like hydrolases"/>
    <property type="match status" value="1"/>
</dbReference>
<dbReference type="InterPro" id="IPR050272">
    <property type="entry name" value="Isochorismatase-like_hydrls"/>
</dbReference>
<name>A0A542DBH6_AMYCI</name>
<organism evidence="3 4">
    <name type="scientific">Amycolatopsis cihanbeyliensis</name>
    <dbReference type="NCBI Taxonomy" id="1128664"/>
    <lineage>
        <taxon>Bacteria</taxon>
        <taxon>Bacillati</taxon>
        <taxon>Actinomycetota</taxon>
        <taxon>Actinomycetes</taxon>
        <taxon>Pseudonocardiales</taxon>
        <taxon>Pseudonocardiaceae</taxon>
        <taxon>Amycolatopsis</taxon>
    </lineage>
</organism>
<comment type="caution">
    <text evidence="3">The sequence shown here is derived from an EMBL/GenBank/DDBJ whole genome shotgun (WGS) entry which is preliminary data.</text>
</comment>
<keyword evidence="4" id="KW-1185">Reference proteome</keyword>
<proteinExistence type="predicted"/>
<accession>A0A542DBH6</accession>
<dbReference type="InterPro" id="IPR016291">
    <property type="entry name" value="Isochorismatase"/>
</dbReference>
<feature type="domain" description="Isochorismatase-like" evidence="2">
    <location>
        <begin position="31"/>
        <end position="201"/>
    </location>
</feature>
<evidence type="ECO:0000256" key="1">
    <source>
        <dbReference type="ARBA" id="ARBA00022801"/>
    </source>
</evidence>
<reference evidence="3 4" key="1">
    <citation type="submission" date="2019-06" db="EMBL/GenBank/DDBJ databases">
        <title>Sequencing the genomes of 1000 actinobacteria strains.</title>
        <authorList>
            <person name="Klenk H.-P."/>
        </authorList>
    </citation>
    <scope>NUCLEOTIDE SEQUENCE [LARGE SCALE GENOMIC DNA]</scope>
    <source>
        <strain evidence="3 4">DSM 45679</strain>
    </source>
</reference>
<dbReference type="Gene3D" id="3.40.50.850">
    <property type="entry name" value="Isochorismatase-like"/>
    <property type="match status" value="1"/>
</dbReference>
<evidence type="ECO:0000259" key="2">
    <source>
        <dbReference type="Pfam" id="PF00857"/>
    </source>
</evidence>
<dbReference type="AlphaFoldDB" id="A0A542DBH6"/>
<dbReference type="Proteomes" id="UP000320876">
    <property type="component" value="Unassembled WGS sequence"/>
</dbReference>
<dbReference type="GO" id="GO:0008908">
    <property type="term" value="F:isochorismatase activity"/>
    <property type="evidence" value="ECO:0007669"/>
    <property type="project" value="InterPro"/>
</dbReference>
<dbReference type="EMBL" id="VFML01000001">
    <property type="protein sequence ID" value="TQJ00416.1"/>
    <property type="molecule type" value="Genomic_DNA"/>
</dbReference>
<gene>
    <name evidence="3" type="ORF">FB471_0037</name>
</gene>
<sequence>MLPTIAPYPLPVRSELPDNRVAWRADPSRAVLLVHDMQNYFLAAFGDAGSPLPAAVDNIAALRKHCAELAVPVIFTGQPPGQSAAQRGLLQEFWGSGLPDDPHAAAITTALEPGPGDLRLTKARYSAFVGTDLAELLGERDQLILTGVYAHIGVLATAVDAFMRDVRPFVVADAVADFGPEEHERAMRQVAQRCGSVTTTAALVDDLDAGAR</sequence>
<dbReference type="PANTHER" id="PTHR43540">
    <property type="entry name" value="PEROXYUREIDOACRYLATE/UREIDOACRYLATE AMIDOHYDROLASE-RELATED"/>
    <property type="match status" value="1"/>
</dbReference>
<evidence type="ECO:0000313" key="3">
    <source>
        <dbReference type="EMBL" id="TQJ00416.1"/>
    </source>
</evidence>
<dbReference type="RefSeq" id="WP_141995348.1">
    <property type="nucleotide sequence ID" value="NZ_VFML01000001.1"/>
</dbReference>
<dbReference type="InterPro" id="IPR000868">
    <property type="entry name" value="Isochorismatase-like_dom"/>
</dbReference>
<dbReference type="PRINTS" id="PR01398">
    <property type="entry name" value="ISCHRISMTASE"/>
</dbReference>
<protein>
    <submittedName>
        <fullName evidence="3">Bifunctional isochorismate lyase/aryl carrier protein</fullName>
    </submittedName>
</protein>
<evidence type="ECO:0000313" key="4">
    <source>
        <dbReference type="Proteomes" id="UP000320876"/>
    </source>
</evidence>
<dbReference type="InterPro" id="IPR036380">
    <property type="entry name" value="Isochorismatase-like_sf"/>
</dbReference>